<evidence type="ECO:0000256" key="2">
    <source>
        <dbReference type="ARBA" id="ARBA00022737"/>
    </source>
</evidence>
<keyword evidence="2" id="KW-0677">Repeat</keyword>
<comment type="caution">
    <text evidence="3">The sequence shown here is derived from an EMBL/GenBank/DDBJ whole genome shotgun (WGS) entry which is preliminary data.</text>
</comment>
<reference evidence="3" key="1">
    <citation type="submission" date="2023-06" db="EMBL/GenBank/DDBJ databases">
        <title>Genomic of Agaribacillus aureum.</title>
        <authorList>
            <person name="Wang G."/>
        </authorList>
    </citation>
    <scope>NUCLEOTIDE SEQUENCE</scope>
    <source>
        <strain evidence="3">BMA12</strain>
    </source>
</reference>
<dbReference type="Gene3D" id="3.80.10.10">
    <property type="entry name" value="Ribonuclease Inhibitor"/>
    <property type="match status" value="3"/>
</dbReference>
<dbReference type="Proteomes" id="UP001172083">
    <property type="component" value="Unassembled WGS sequence"/>
</dbReference>
<keyword evidence="1" id="KW-0433">Leucine-rich repeat</keyword>
<evidence type="ECO:0000313" key="3">
    <source>
        <dbReference type="EMBL" id="MDN5213572.1"/>
    </source>
</evidence>
<evidence type="ECO:0000313" key="4">
    <source>
        <dbReference type="Proteomes" id="UP001172083"/>
    </source>
</evidence>
<dbReference type="InterPro" id="IPR025875">
    <property type="entry name" value="Leu-rich_rpt_4"/>
</dbReference>
<dbReference type="InterPro" id="IPR032675">
    <property type="entry name" value="LRR_dom_sf"/>
</dbReference>
<protein>
    <submittedName>
        <fullName evidence="3">Uncharacterized protein</fullName>
    </submittedName>
</protein>
<dbReference type="PANTHER" id="PTHR46652">
    <property type="entry name" value="LEUCINE-RICH REPEAT AND IQ DOMAIN-CONTAINING PROTEIN 1-RELATED"/>
    <property type="match status" value="1"/>
</dbReference>
<dbReference type="PROSITE" id="PS51450">
    <property type="entry name" value="LRR"/>
    <property type="match status" value="1"/>
</dbReference>
<proteinExistence type="predicted"/>
<keyword evidence="4" id="KW-1185">Reference proteome</keyword>
<dbReference type="EMBL" id="JAUJEB010000003">
    <property type="protein sequence ID" value="MDN5213572.1"/>
    <property type="molecule type" value="Genomic_DNA"/>
</dbReference>
<dbReference type="SUPFAM" id="SSF52058">
    <property type="entry name" value="L domain-like"/>
    <property type="match status" value="2"/>
</dbReference>
<accession>A0ABT8L995</accession>
<evidence type="ECO:0000256" key="1">
    <source>
        <dbReference type="ARBA" id="ARBA00022614"/>
    </source>
</evidence>
<name>A0ABT8L995_9BACT</name>
<organism evidence="3 4">
    <name type="scientific">Agaribacillus aureus</name>
    <dbReference type="NCBI Taxonomy" id="3051825"/>
    <lineage>
        <taxon>Bacteria</taxon>
        <taxon>Pseudomonadati</taxon>
        <taxon>Bacteroidota</taxon>
        <taxon>Cytophagia</taxon>
        <taxon>Cytophagales</taxon>
        <taxon>Splendidivirgaceae</taxon>
        <taxon>Agaribacillus</taxon>
    </lineage>
</organism>
<gene>
    <name evidence="3" type="ORF">QQ020_15985</name>
</gene>
<dbReference type="Pfam" id="PF12799">
    <property type="entry name" value="LRR_4"/>
    <property type="match status" value="1"/>
</dbReference>
<dbReference type="InterPro" id="IPR050836">
    <property type="entry name" value="SDS22/Internalin_LRR"/>
</dbReference>
<sequence length="813" mass="91901">MKVKALLIIPLFAFSLSNNVFSQTAALPEEEIKGYEEKVKSLVSFLNFSMNTIGDEQTTAREKEVIITQSYLKAFRDDKVQVEDDLDENRDVVTNKDVQAYLKDIDFFFQNVKFELNIDKIEHYVNAQNTLFFKVSLTRNLNGTTVEGNPINNTAPRFIEVNVDDQQQDLKIVSIYTTKLSIEDDLKNWWDELSYEWKSIFKRAIGAVSDSLSTEQLLRIVDMQDLDINNNRYIMEIEPLSKVTGLKSLNISNTQISDLKPLRNLTNLETLNFAFTVVDDLSPLKYAIGLKELVMNNTNIEDISVLSSLEELEKLDISYTRIISPDAVAGAINMNEMDLSFTQVGSLDFVRKMKGLKTLMLSGTPVNQLNGLEEVDSLEVLSITQTIIDNFYPLEGAANLKYIFADSTEVSSLDPLAGTSSLEKIYCDHTKIDDEEVSKFKLKNPKVLVIHKSENMETWWSGLSFDWKEAMRKNLDFKSDPSKDELARITDLTALDVSSSNVVDLVPLSALRSLKSLKCNNTTITSLEPLNSLTQLEEIDISSTSVKTLHSLSSMINLKRLIINETFIDSLNAIDGLKTLEYLGCEKTEVSKDLIEAFADNNPQCLVIYQSEALKTWWESLLPAWVTVFKSHMGVQGTPDAIQLHTLTNIESLSIENDFDINSLEPLEKLNRLKELRINNTAVNNLSSLQSLHQLTHLQVTKSPVKSLAPIRNLTSIRHLDISNTPIESIEPITILTELDYLKFSGTEVKSVKALSYLIKLKHTEFDNTNVSSLSPIMDLYDLQTLVCYNTKLSQKKIDKFRAVNPGCKVTFY</sequence>
<dbReference type="RefSeq" id="WP_346758910.1">
    <property type="nucleotide sequence ID" value="NZ_JAUJEB010000003.1"/>
</dbReference>
<dbReference type="InterPro" id="IPR001611">
    <property type="entry name" value="Leu-rich_rpt"/>
</dbReference>
<dbReference type="PANTHER" id="PTHR46652:SF3">
    <property type="entry name" value="LEUCINE-RICH REPEAT-CONTAINING PROTEIN 9"/>
    <property type="match status" value="1"/>
</dbReference>